<dbReference type="InterPro" id="IPR045920">
    <property type="entry name" value="DUF6339"/>
</dbReference>
<comment type="caution">
    <text evidence="1">The sequence shown here is derived from an EMBL/GenBank/DDBJ whole genome shotgun (WGS) entry which is preliminary data.</text>
</comment>
<sequence length="268" mass="31230">MKGENLQRLTSGAEELLRENLSFMKGESGHEYLDEDETTDYVKELDFVHDSETPGDADLDGLEEELRRIESEYDQGDGKMDSEAAVAVREHVDITRTQASDHGIWHDLSIRKFPWFVRHRWSYEGEAAMRKKFWTHGVALDSQSCTFERLWWIAEITRRENDEDDPYLYTRRAFSTRRFVFRVFDIKMGRYMPAAYALINVLFDEKGDEEESDEVVNGEFVKNDIIDEVVQRFRKSGAAMPYEGRDKESLEDALGDIRSNVEAELADK</sequence>
<dbReference type="AlphaFoldDB" id="A0A830GQ84"/>
<dbReference type="Pfam" id="PF19866">
    <property type="entry name" value="DUF6339"/>
    <property type="match status" value="1"/>
</dbReference>
<reference evidence="1" key="1">
    <citation type="journal article" date="2014" name="Int. J. Syst. Evol. Microbiol.">
        <title>Complete genome sequence of Corynebacterium casei LMG S-19264T (=DSM 44701T), isolated from a smear-ripened cheese.</title>
        <authorList>
            <consortium name="US DOE Joint Genome Institute (JGI-PGF)"/>
            <person name="Walter F."/>
            <person name="Albersmeier A."/>
            <person name="Kalinowski J."/>
            <person name="Ruckert C."/>
        </authorList>
    </citation>
    <scope>NUCLEOTIDE SEQUENCE</scope>
    <source>
        <strain evidence="1">JCM 17820</strain>
    </source>
</reference>
<accession>A0A830GQ84</accession>
<evidence type="ECO:0000313" key="2">
    <source>
        <dbReference type="Proteomes" id="UP000605784"/>
    </source>
</evidence>
<gene>
    <name evidence="1" type="ORF">GCM10009030_29230</name>
</gene>
<name>A0A830GQ84_9EURY</name>
<protein>
    <submittedName>
        <fullName evidence="1">Uncharacterized protein</fullName>
    </submittedName>
</protein>
<dbReference type="RefSeq" id="WP_188999452.1">
    <property type="nucleotide sequence ID" value="NZ_BMOU01000005.1"/>
</dbReference>
<dbReference type="Proteomes" id="UP000605784">
    <property type="component" value="Unassembled WGS sequence"/>
</dbReference>
<organism evidence="1 2">
    <name type="scientific">Haloarcula pellucida</name>
    <dbReference type="NCBI Taxonomy" id="1427151"/>
    <lineage>
        <taxon>Archaea</taxon>
        <taxon>Methanobacteriati</taxon>
        <taxon>Methanobacteriota</taxon>
        <taxon>Stenosarchaea group</taxon>
        <taxon>Halobacteria</taxon>
        <taxon>Halobacteriales</taxon>
        <taxon>Haloarculaceae</taxon>
        <taxon>Haloarcula</taxon>
    </lineage>
</organism>
<keyword evidence="2" id="KW-1185">Reference proteome</keyword>
<proteinExistence type="predicted"/>
<evidence type="ECO:0000313" key="1">
    <source>
        <dbReference type="EMBL" id="GGN98631.1"/>
    </source>
</evidence>
<dbReference type="EMBL" id="BMOU01000005">
    <property type="protein sequence ID" value="GGN98631.1"/>
    <property type="molecule type" value="Genomic_DNA"/>
</dbReference>
<reference evidence="1" key="2">
    <citation type="submission" date="2020-09" db="EMBL/GenBank/DDBJ databases">
        <authorList>
            <person name="Sun Q."/>
            <person name="Ohkuma M."/>
        </authorList>
    </citation>
    <scope>NUCLEOTIDE SEQUENCE</scope>
    <source>
        <strain evidence="1">JCM 17820</strain>
    </source>
</reference>